<dbReference type="AlphaFoldDB" id="A0AA86TCH9"/>
<evidence type="ECO:0000313" key="9">
    <source>
        <dbReference type="Proteomes" id="UP001179121"/>
    </source>
</evidence>
<feature type="binding site" evidence="3">
    <location>
        <position position="305"/>
    </location>
    <ligand>
        <name>CTP</name>
        <dbReference type="ChEBI" id="CHEBI:37563"/>
    </ligand>
</feature>
<feature type="binding site" evidence="3">
    <location>
        <position position="368"/>
    </location>
    <ligand>
        <name>CTP</name>
        <dbReference type="ChEBI" id="CHEBI:37563"/>
    </ligand>
</feature>
<dbReference type="EC" id="6.3.2.5" evidence="3"/>
<dbReference type="RefSeq" id="WP_289268823.1">
    <property type="nucleotide sequence ID" value="NZ_OX365700.1"/>
</dbReference>
<feature type="compositionally biased region" description="Basic residues" evidence="5">
    <location>
        <begin position="1"/>
        <end position="12"/>
    </location>
</feature>
<evidence type="ECO:0000256" key="4">
    <source>
        <dbReference type="RuleBase" id="RU364078"/>
    </source>
</evidence>
<dbReference type="Pfam" id="PF02441">
    <property type="entry name" value="Flavoprotein"/>
    <property type="match status" value="1"/>
</dbReference>
<comment type="similarity">
    <text evidence="3 4">In the C-terminal section; belongs to the PPC synthetase family.</text>
</comment>
<organism evidence="8 9">
    <name type="scientific">Nitrospira tepida</name>
    <dbReference type="NCBI Taxonomy" id="2973512"/>
    <lineage>
        <taxon>Bacteria</taxon>
        <taxon>Pseudomonadati</taxon>
        <taxon>Nitrospirota</taxon>
        <taxon>Nitrospiria</taxon>
        <taxon>Nitrospirales</taxon>
        <taxon>Nitrospiraceae</taxon>
        <taxon>Nitrospira</taxon>
    </lineage>
</organism>
<gene>
    <name evidence="3" type="primary">coaBC</name>
    <name evidence="8" type="ORF">DNFV4_02499</name>
</gene>
<keyword evidence="2 3" id="KW-0456">Lyase</keyword>
<evidence type="ECO:0000256" key="3">
    <source>
        <dbReference type="HAMAP-Rule" id="MF_02225"/>
    </source>
</evidence>
<dbReference type="SUPFAM" id="SSF52507">
    <property type="entry name" value="Homo-oligomeric flavin-containing Cys decarboxylases, HFCD"/>
    <property type="match status" value="1"/>
</dbReference>
<comment type="pathway">
    <text evidence="3 4">Cofactor biosynthesis; coenzyme A biosynthesis; CoA from (R)-pantothenate: step 2/5.</text>
</comment>
<dbReference type="Gene3D" id="3.40.50.10300">
    <property type="entry name" value="CoaB-like"/>
    <property type="match status" value="1"/>
</dbReference>
<dbReference type="InterPro" id="IPR003382">
    <property type="entry name" value="Flavoprotein"/>
</dbReference>
<dbReference type="PANTHER" id="PTHR14359">
    <property type="entry name" value="HOMO-OLIGOMERIC FLAVIN CONTAINING CYS DECARBOXYLASE FAMILY"/>
    <property type="match status" value="1"/>
</dbReference>
<dbReference type="EMBL" id="OX365700">
    <property type="protein sequence ID" value="CAI4032074.1"/>
    <property type="molecule type" value="Genomic_DNA"/>
</dbReference>
<evidence type="ECO:0000256" key="5">
    <source>
        <dbReference type="SAM" id="MobiDB-lite"/>
    </source>
</evidence>
<dbReference type="GO" id="GO:0015937">
    <property type="term" value="P:coenzyme A biosynthetic process"/>
    <property type="evidence" value="ECO:0007669"/>
    <property type="project" value="UniProtKB-UniRule"/>
</dbReference>
<dbReference type="HAMAP" id="MF_02225">
    <property type="entry name" value="CoaBC"/>
    <property type="match status" value="1"/>
</dbReference>
<keyword evidence="3" id="KW-0511">Multifunctional enzyme</keyword>
<dbReference type="GO" id="GO:0010181">
    <property type="term" value="F:FMN binding"/>
    <property type="evidence" value="ECO:0007669"/>
    <property type="project" value="UniProtKB-UniRule"/>
</dbReference>
<reference evidence="8" key="1">
    <citation type="submission" date="2022-10" db="EMBL/GenBank/DDBJ databases">
        <authorList>
            <person name="Koch H."/>
        </authorList>
    </citation>
    <scope>NUCLEOTIDE SEQUENCE</scope>
    <source>
        <strain evidence="8">DNF</strain>
    </source>
</reference>
<comment type="catalytic activity">
    <reaction evidence="3 4">
        <text>N-[(R)-4-phosphopantothenoyl]-L-cysteine + H(+) = (R)-4'-phosphopantetheine + CO2</text>
        <dbReference type="Rhea" id="RHEA:16793"/>
        <dbReference type="ChEBI" id="CHEBI:15378"/>
        <dbReference type="ChEBI" id="CHEBI:16526"/>
        <dbReference type="ChEBI" id="CHEBI:59458"/>
        <dbReference type="ChEBI" id="CHEBI:61723"/>
        <dbReference type="EC" id="4.1.1.36"/>
    </reaction>
</comment>
<comment type="function">
    <text evidence="3">Catalyzes two sequential steps in the biosynthesis of coenzyme A. In the first step cysteine is conjugated to 4'-phosphopantothenate to form 4-phosphopantothenoylcysteine. In the second step the latter compound is decarboxylated to form 4'-phosphopantotheine.</text>
</comment>
<comment type="catalytic activity">
    <reaction evidence="3 4">
        <text>(R)-4'-phosphopantothenate + L-cysteine + CTP = N-[(R)-4-phosphopantothenoyl]-L-cysteine + CMP + diphosphate + H(+)</text>
        <dbReference type="Rhea" id="RHEA:19397"/>
        <dbReference type="ChEBI" id="CHEBI:10986"/>
        <dbReference type="ChEBI" id="CHEBI:15378"/>
        <dbReference type="ChEBI" id="CHEBI:33019"/>
        <dbReference type="ChEBI" id="CHEBI:35235"/>
        <dbReference type="ChEBI" id="CHEBI:37563"/>
        <dbReference type="ChEBI" id="CHEBI:59458"/>
        <dbReference type="ChEBI" id="CHEBI:60377"/>
        <dbReference type="EC" id="6.3.2.5"/>
    </reaction>
</comment>
<feature type="region of interest" description="Phosphopantothenoylcysteine decarboxylase" evidence="3">
    <location>
        <begin position="1"/>
        <end position="216"/>
    </location>
</feature>
<comment type="function">
    <text evidence="4">Catalyzes two steps in the biosynthesis of coenzyme A. In the first step cysteine is conjugated to 4'-phosphopantothenate to form 4-phosphopantothenoylcysteine, in the latter compound is decarboxylated to form 4'-phosphopantotheine.</text>
</comment>
<dbReference type="GO" id="GO:0004633">
    <property type="term" value="F:phosphopantothenoylcysteine decarboxylase activity"/>
    <property type="evidence" value="ECO:0007669"/>
    <property type="project" value="UniProtKB-UniRule"/>
</dbReference>
<dbReference type="KEGG" id="nti:DNFV4_02499"/>
<name>A0AA86TCH9_9BACT</name>
<evidence type="ECO:0000313" key="8">
    <source>
        <dbReference type="EMBL" id="CAI4032074.1"/>
    </source>
</evidence>
<feature type="region of interest" description="Phosphopantothenate--cysteine ligase" evidence="3">
    <location>
        <begin position="217"/>
        <end position="435"/>
    </location>
</feature>
<dbReference type="GO" id="GO:0071513">
    <property type="term" value="C:phosphopantothenoylcysteine decarboxylase complex"/>
    <property type="evidence" value="ECO:0007669"/>
    <property type="project" value="TreeGrafter"/>
</dbReference>
<dbReference type="PANTHER" id="PTHR14359:SF6">
    <property type="entry name" value="PHOSPHOPANTOTHENOYLCYSTEINE DECARBOXYLASE"/>
    <property type="match status" value="1"/>
</dbReference>
<keyword evidence="3 4" id="KW-0288">FMN</keyword>
<evidence type="ECO:0000256" key="2">
    <source>
        <dbReference type="ARBA" id="ARBA00023239"/>
    </source>
</evidence>
<feature type="binding site" evidence="3">
    <location>
        <position position="364"/>
    </location>
    <ligand>
        <name>CTP</name>
        <dbReference type="ChEBI" id="CHEBI:37563"/>
    </ligand>
</feature>
<keyword evidence="3" id="KW-0479">Metal-binding</keyword>
<comment type="caution">
    <text evidence="3">Lacks conserved residue(s) required for the propagation of feature annotation.</text>
</comment>
<keyword evidence="3 4" id="KW-0285">Flavoprotein</keyword>
<comment type="cofactor">
    <cofactor evidence="3">
        <name>FMN</name>
        <dbReference type="ChEBI" id="CHEBI:58210"/>
    </cofactor>
    <text evidence="3">Binds 1 FMN per subunit.</text>
</comment>
<comment type="pathway">
    <text evidence="3 4">Cofactor biosynthesis; coenzyme A biosynthesis; CoA from (R)-pantothenate: step 3/5.</text>
</comment>
<feature type="domain" description="DNA/pantothenate metabolism flavoprotein C-terminal" evidence="7">
    <location>
        <begin position="213"/>
        <end position="422"/>
    </location>
</feature>
<keyword evidence="9" id="KW-1185">Reference proteome</keyword>
<evidence type="ECO:0000259" key="6">
    <source>
        <dbReference type="Pfam" id="PF02441"/>
    </source>
</evidence>
<sequence>MSMIPRRKRLKPTQKEQGDAPGAASALRPRLIGRRLVLGVCGSIAAYKALLLLRRLKAEGAAVRVVLTQSAAKFVTPLSFEVLSQGSVASDLFAAGHEMRHLAWAEEAQAIVIAPCTAHTIAKIALGLADDLLGSLMLAAQCPIVIAPAMDGGMWDHPTVQGHVATLRERGVVVLDPEVGPLASGRTGRGRLPEEGTILDALIEALSPRQDFMGERVLVSAGPTQEPIDPVRYLSNRSSGKMGYAVAEAAAARGAEVVLVTGPTALAIPPGVQAVAVKTTEEMHKALTGHLAWSTIVIMAAAVADFRPARPAGQKIKKDAKFPTALELEPTVDILTDLADRRTTQFLVGFAAETQDLVSHAQAKLKKKGLDLVVGNNVLTEGSGFGSDTNQIILVDRTGRLTELPLMSKRMAAHALLDRVRELKPDNRVRTSPGH</sequence>
<dbReference type="GO" id="GO:0004632">
    <property type="term" value="F:phosphopantothenate--cysteine ligase activity"/>
    <property type="evidence" value="ECO:0007669"/>
    <property type="project" value="UniProtKB-UniRule"/>
</dbReference>
<keyword evidence="3" id="KW-0460">Magnesium</keyword>
<feature type="region of interest" description="Disordered" evidence="5">
    <location>
        <begin position="1"/>
        <end position="22"/>
    </location>
</feature>
<dbReference type="Pfam" id="PF04127">
    <property type="entry name" value="DFP"/>
    <property type="match status" value="1"/>
</dbReference>
<dbReference type="GO" id="GO:0046872">
    <property type="term" value="F:metal ion binding"/>
    <property type="evidence" value="ECO:0007669"/>
    <property type="project" value="UniProtKB-KW"/>
</dbReference>
<evidence type="ECO:0000259" key="7">
    <source>
        <dbReference type="Pfam" id="PF04127"/>
    </source>
</evidence>
<dbReference type="NCBIfam" id="TIGR00521">
    <property type="entry name" value="coaBC_dfp"/>
    <property type="match status" value="1"/>
</dbReference>
<dbReference type="InterPro" id="IPR036551">
    <property type="entry name" value="Flavin_trans-like"/>
</dbReference>
<accession>A0AA86TCH9</accession>
<dbReference type="InterPro" id="IPR007085">
    <property type="entry name" value="DNA/pantothenate-metab_flavo_C"/>
</dbReference>
<dbReference type="GO" id="GO:0015941">
    <property type="term" value="P:pantothenate catabolic process"/>
    <property type="evidence" value="ECO:0007669"/>
    <property type="project" value="InterPro"/>
</dbReference>
<proteinExistence type="inferred from homology"/>
<protein>
    <recommendedName>
        <fullName evidence="3">Coenzyme A biosynthesis bifunctional protein CoaBC</fullName>
    </recommendedName>
    <alternativeName>
        <fullName evidence="3">DNA/pantothenate metabolism flavoprotein</fullName>
    </alternativeName>
    <alternativeName>
        <fullName evidence="3">Phosphopantothenoylcysteine synthetase/decarboxylase</fullName>
        <shortName evidence="3">PPCS-PPCDC</shortName>
    </alternativeName>
    <domain>
        <recommendedName>
            <fullName evidence="3">Phosphopantothenoylcysteine decarboxylase</fullName>
            <shortName evidence="3">PPC decarboxylase</shortName>
            <shortName evidence="3">PPC-DC</shortName>
            <ecNumber evidence="3">4.1.1.36</ecNumber>
        </recommendedName>
        <alternativeName>
            <fullName evidence="3">CoaC</fullName>
        </alternativeName>
    </domain>
    <domain>
        <recommendedName>
            <fullName evidence="3">Phosphopantothenate--cysteine ligase</fullName>
            <ecNumber evidence="3">6.3.2.5</ecNumber>
        </recommendedName>
        <alternativeName>
            <fullName evidence="3">CoaB</fullName>
        </alternativeName>
        <alternativeName>
            <fullName evidence="3">Phosphopantothenoylcysteine synthetase</fullName>
            <shortName evidence="3">PPC synthetase</shortName>
            <shortName evidence="3">PPC-S</shortName>
        </alternativeName>
    </domain>
</protein>
<feature type="binding site" evidence="3">
    <location>
        <position position="315"/>
    </location>
    <ligand>
        <name>CTP</name>
        <dbReference type="ChEBI" id="CHEBI:37563"/>
    </ligand>
</feature>
<feature type="binding site" evidence="3">
    <location>
        <position position="350"/>
    </location>
    <ligand>
        <name>CTP</name>
        <dbReference type="ChEBI" id="CHEBI:37563"/>
    </ligand>
</feature>
<dbReference type="EC" id="4.1.1.36" evidence="3"/>
<dbReference type="InterPro" id="IPR005252">
    <property type="entry name" value="CoaBC"/>
</dbReference>
<feature type="domain" description="Flavoprotein" evidence="6">
    <location>
        <begin position="35"/>
        <end position="203"/>
    </location>
</feature>
<dbReference type="Gene3D" id="3.40.50.1950">
    <property type="entry name" value="Flavin prenyltransferase-like"/>
    <property type="match status" value="1"/>
</dbReference>
<dbReference type="SUPFAM" id="SSF102645">
    <property type="entry name" value="CoaB-like"/>
    <property type="match status" value="1"/>
</dbReference>
<keyword evidence="1 3" id="KW-0210">Decarboxylase</keyword>
<keyword evidence="3 4" id="KW-0436">Ligase</keyword>
<comment type="similarity">
    <text evidence="3 4">In the N-terminal section; belongs to the HFCD (homo-oligomeric flavin containing Cys decarboxylase) superfamily.</text>
</comment>
<evidence type="ECO:0000256" key="1">
    <source>
        <dbReference type="ARBA" id="ARBA00022793"/>
    </source>
</evidence>
<dbReference type="Proteomes" id="UP001179121">
    <property type="component" value="Chromosome"/>
</dbReference>
<dbReference type="InterPro" id="IPR035929">
    <property type="entry name" value="CoaB-like_sf"/>
</dbReference>
<comment type="cofactor">
    <cofactor evidence="3">
        <name>Mg(2+)</name>
        <dbReference type="ChEBI" id="CHEBI:18420"/>
    </cofactor>
</comment>